<accession>A0A6C2UVV7</accession>
<dbReference type="PANTHER" id="PTHR30477:SF18">
    <property type="entry name" value="METAL TRANSPORT SYSTEM MEMBRANE PROTEIN CT_417-RELATED"/>
    <property type="match status" value="1"/>
</dbReference>
<dbReference type="SUPFAM" id="SSF81345">
    <property type="entry name" value="ABC transporter involved in vitamin B12 uptake, BtuC"/>
    <property type="match status" value="1"/>
</dbReference>
<name>A0A6C2UVV7_9BACT</name>
<keyword evidence="4 7" id="KW-1133">Transmembrane helix</keyword>
<proteinExistence type="inferred from homology"/>
<evidence type="ECO:0000256" key="1">
    <source>
        <dbReference type="ARBA" id="ARBA00004141"/>
    </source>
</evidence>
<dbReference type="Gene3D" id="1.10.3470.10">
    <property type="entry name" value="ABC transporter involved in vitamin B12 uptake, BtuC"/>
    <property type="match status" value="1"/>
</dbReference>
<feature type="transmembrane region" description="Helical" evidence="7">
    <location>
        <begin position="13"/>
        <end position="35"/>
    </location>
</feature>
<dbReference type="Pfam" id="PF00950">
    <property type="entry name" value="ABC-3"/>
    <property type="match status" value="1"/>
</dbReference>
<keyword evidence="5 7" id="KW-0472">Membrane</keyword>
<dbReference type="InterPro" id="IPR037294">
    <property type="entry name" value="ABC_BtuC-like"/>
</dbReference>
<evidence type="ECO:0000313" key="8">
    <source>
        <dbReference type="EMBL" id="VGO22966.1"/>
    </source>
</evidence>
<evidence type="ECO:0000256" key="5">
    <source>
        <dbReference type="ARBA" id="ARBA00023136"/>
    </source>
</evidence>
<evidence type="ECO:0000256" key="4">
    <source>
        <dbReference type="ARBA" id="ARBA00022989"/>
    </source>
</evidence>
<reference evidence="8 9" key="1">
    <citation type="submission" date="2019-04" db="EMBL/GenBank/DDBJ databases">
        <authorList>
            <person name="Van Vliet M D."/>
        </authorList>
    </citation>
    <scope>NUCLEOTIDE SEQUENCE [LARGE SCALE GENOMIC DNA]</scope>
    <source>
        <strain evidence="8 9">F21</strain>
    </source>
</reference>
<evidence type="ECO:0000313" key="9">
    <source>
        <dbReference type="Proteomes" id="UP000346198"/>
    </source>
</evidence>
<dbReference type="AlphaFoldDB" id="A0A6C2UVV7"/>
<sequence>MGEFFQALLHHSFLQHALLAGLLASVSCGIVGTYVVTRRITYLAGGIAHCVLGGMGFARYMQVVHGWSFLTPMLGALLAALAAAFIIGWVNIKAKERIDTVISAFWGMGMAVGILFISKTPGYGEDLMSYLFGNILLVTQRDLQLIVGLDVLIAGTALLFHKQFVAVCFDEEFARLRGINTQFFYFLMLALTALTVVLLVSIVGIVMVIVLLTLPAAIAGRFCLRMGSMMALAAGICAVLTSAGLAVSYQPDLPAGATIIILAGVTYLASLAFNKR</sequence>
<feature type="transmembrane region" description="Helical" evidence="7">
    <location>
        <begin position="42"/>
        <end position="61"/>
    </location>
</feature>
<evidence type="ECO:0000256" key="6">
    <source>
        <dbReference type="RuleBase" id="RU003943"/>
    </source>
</evidence>
<dbReference type="GO" id="GO:0043190">
    <property type="term" value="C:ATP-binding cassette (ABC) transporter complex"/>
    <property type="evidence" value="ECO:0007669"/>
    <property type="project" value="InterPro"/>
</dbReference>
<dbReference type="PANTHER" id="PTHR30477">
    <property type="entry name" value="ABC-TRANSPORTER METAL-BINDING PROTEIN"/>
    <property type="match status" value="1"/>
</dbReference>
<dbReference type="GO" id="GO:0055085">
    <property type="term" value="P:transmembrane transport"/>
    <property type="evidence" value="ECO:0007669"/>
    <property type="project" value="InterPro"/>
</dbReference>
<dbReference type="GO" id="GO:0010043">
    <property type="term" value="P:response to zinc ion"/>
    <property type="evidence" value="ECO:0007669"/>
    <property type="project" value="TreeGrafter"/>
</dbReference>
<feature type="transmembrane region" description="Helical" evidence="7">
    <location>
        <begin position="101"/>
        <end position="118"/>
    </location>
</feature>
<keyword evidence="9" id="KW-1185">Reference proteome</keyword>
<dbReference type="EMBL" id="CAAHFH010000003">
    <property type="protein sequence ID" value="VGO22966.1"/>
    <property type="molecule type" value="Genomic_DNA"/>
</dbReference>
<protein>
    <submittedName>
        <fullName evidence="8">Manganese transport system membrane protein MntB</fullName>
    </submittedName>
</protein>
<keyword evidence="3 6" id="KW-0812">Transmembrane</keyword>
<feature type="transmembrane region" description="Helical" evidence="7">
    <location>
        <begin position="67"/>
        <end position="89"/>
    </location>
</feature>
<feature type="transmembrane region" description="Helical" evidence="7">
    <location>
        <begin position="253"/>
        <end position="273"/>
    </location>
</feature>
<evidence type="ECO:0000256" key="2">
    <source>
        <dbReference type="ARBA" id="ARBA00008034"/>
    </source>
</evidence>
<feature type="transmembrane region" description="Helical" evidence="7">
    <location>
        <begin position="226"/>
        <end position="247"/>
    </location>
</feature>
<dbReference type="RefSeq" id="WP_136064944.1">
    <property type="nucleotide sequence ID" value="NZ_CAAHFH010000003.1"/>
</dbReference>
<evidence type="ECO:0000256" key="3">
    <source>
        <dbReference type="ARBA" id="ARBA00022692"/>
    </source>
</evidence>
<gene>
    <name evidence="8" type="primary">mntB</name>
    <name evidence="8" type="ORF">SCARR_05065</name>
</gene>
<evidence type="ECO:0000256" key="7">
    <source>
        <dbReference type="SAM" id="Phobius"/>
    </source>
</evidence>
<dbReference type="InterPro" id="IPR001626">
    <property type="entry name" value="ABC_TroCD"/>
</dbReference>
<dbReference type="Proteomes" id="UP000346198">
    <property type="component" value="Unassembled WGS sequence"/>
</dbReference>
<comment type="similarity">
    <text evidence="2 6">Belongs to the ABC-3 integral membrane protein family.</text>
</comment>
<organism evidence="8 9">
    <name type="scientific">Pontiella sulfatireligans</name>
    <dbReference type="NCBI Taxonomy" id="2750658"/>
    <lineage>
        <taxon>Bacteria</taxon>
        <taxon>Pseudomonadati</taxon>
        <taxon>Kiritimatiellota</taxon>
        <taxon>Kiritimatiellia</taxon>
        <taxon>Kiritimatiellales</taxon>
        <taxon>Pontiellaceae</taxon>
        <taxon>Pontiella</taxon>
    </lineage>
</organism>
<comment type="subcellular location">
    <subcellularLocation>
        <location evidence="6">Cell membrane</location>
        <topology evidence="6">Multi-pass membrane protein</topology>
    </subcellularLocation>
    <subcellularLocation>
        <location evidence="1">Membrane</location>
        <topology evidence="1">Multi-pass membrane protein</topology>
    </subcellularLocation>
</comment>
<keyword evidence="6" id="KW-0813">Transport</keyword>
<dbReference type="CDD" id="cd06550">
    <property type="entry name" value="TM_ABC_iron-siderophores_like"/>
    <property type="match status" value="1"/>
</dbReference>
<feature type="transmembrane region" description="Helical" evidence="7">
    <location>
        <begin position="183"/>
        <end position="214"/>
    </location>
</feature>